<sequence>MLKDYMVPHNGPDIEYGCVFVEFVFFRSLLRPSGEMEIYQFSDFRSPQPPPSLPQPQLDCRLIR</sequence>
<evidence type="ECO:0000313" key="2">
    <source>
        <dbReference type="EMBL" id="KAF7262884.1"/>
    </source>
</evidence>
<organism evidence="3 4">
    <name type="scientific">Rhynchophorus ferrugineus</name>
    <name type="common">Red palm weevil</name>
    <name type="synonym">Curculio ferrugineus</name>
    <dbReference type="NCBI Taxonomy" id="354439"/>
    <lineage>
        <taxon>Eukaryota</taxon>
        <taxon>Metazoa</taxon>
        <taxon>Ecdysozoa</taxon>
        <taxon>Arthropoda</taxon>
        <taxon>Hexapoda</taxon>
        <taxon>Insecta</taxon>
        <taxon>Pterygota</taxon>
        <taxon>Neoptera</taxon>
        <taxon>Endopterygota</taxon>
        <taxon>Coleoptera</taxon>
        <taxon>Polyphaga</taxon>
        <taxon>Cucujiformia</taxon>
        <taxon>Curculionidae</taxon>
        <taxon>Dryophthorinae</taxon>
        <taxon>Rhynchophorus</taxon>
    </lineage>
</organism>
<name>A0A834HR11_RHYFE</name>
<proteinExistence type="predicted"/>
<dbReference type="EMBL" id="JAACXV010023667">
    <property type="protein sequence ID" value="KAF7262884.1"/>
    <property type="molecule type" value="Genomic_DNA"/>
</dbReference>
<protein>
    <submittedName>
        <fullName evidence="3">Uncharacterized protein</fullName>
    </submittedName>
</protein>
<feature type="non-terminal residue" evidence="3">
    <location>
        <position position="64"/>
    </location>
</feature>
<dbReference type="EMBL" id="JAACXV010023666">
    <property type="protein sequence ID" value="KAF7262885.1"/>
    <property type="molecule type" value="Genomic_DNA"/>
</dbReference>
<dbReference type="Proteomes" id="UP000625711">
    <property type="component" value="Unassembled WGS sequence"/>
</dbReference>
<evidence type="ECO:0000256" key="1">
    <source>
        <dbReference type="SAM" id="MobiDB-lite"/>
    </source>
</evidence>
<reference evidence="3" key="1">
    <citation type="submission" date="2020-08" db="EMBL/GenBank/DDBJ databases">
        <title>Genome sequencing and assembly of the red palm weevil Rhynchophorus ferrugineus.</title>
        <authorList>
            <person name="Dias G.B."/>
            <person name="Bergman C.M."/>
            <person name="Manee M."/>
        </authorList>
    </citation>
    <scope>NUCLEOTIDE SEQUENCE</scope>
    <source>
        <strain evidence="3">AA-2017</strain>
        <tissue evidence="3">Whole larva</tissue>
    </source>
</reference>
<evidence type="ECO:0000313" key="4">
    <source>
        <dbReference type="Proteomes" id="UP000625711"/>
    </source>
</evidence>
<comment type="caution">
    <text evidence="3">The sequence shown here is derived from an EMBL/GenBank/DDBJ whole genome shotgun (WGS) entry which is preliminary data.</text>
</comment>
<accession>A0A834HR11</accession>
<gene>
    <name evidence="3" type="ORF">GWI33_003935</name>
    <name evidence="2" type="ORF">GWI33_003936</name>
</gene>
<dbReference type="AlphaFoldDB" id="A0A834HR11"/>
<evidence type="ECO:0000313" key="3">
    <source>
        <dbReference type="EMBL" id="KAF7262885.1"/>
    </source>
</evidence>
<keyword evidence="4" id="KW-1185">Reference proteome</keyword>
<feature type="region of interest" description="Disordered" evidence="1">
    <location>
        <begin position="42"/>
        <end position="64"/>
    </location>
</feature>